<accession>A0A2K1YTM7</accession>
<dbReference type="Proteomes" id="UP000006729">
    <property type="component" value="Chromosome 10"/>
</dbReference>
<keyword evidence="3" id="KW-1185">Reference proteome</keyword>
<dbReference type="AlphaFoldDB" id="A0A2K1YTM7"/>
<evidence type="ECO:0000313" key="3">
    <source>
        <dbReference type="Proteomes" id="UP000006729"/>
    </source>
</evidence>
<protein>
    <submittedName>
        <fullName evidence="2">Uncharacterized protein</fullName>
    </submittedName>
</protein>
<dbReference type="EMBL" id="CM009299">
    <property type="protein sequence ID" value="PNT16367.1"/>
    <property type="molecule type" value="Genomic_DNA"/>
</dbReference>
<feature type="region of interest" description="Disordered" evidence="1">
    <location>
        <begin position="1"/>
        <end position="25"/>
    </location>
</feature>
<name>A0A2K1YTM7_POPTR</name>
<reference evidence="2 3" key="1">
    <citation type="journal article" date="2006" name="Science">
        <title>The genome of black cottonwood, Populus trichocarpa (Torr. &amp; Gray).</title>
        <authorList>
            <person name="Tuskan G.A."/>
            <person name="Difazio S."/>
            <person name="Jansson S."/>
            <person name="Bohlmann J."/>
            <person name="Grigoriev I."/>
            <person name="Hellsten U."/>
            <person name="Putnam N."/>
            <person name="Ralph S."/>
            <person name="Rombauts S."/>
            <person name="Salamov A."/>
            <person name="Schein J."/>
            <person name="Sterck L."/>
            <person name="Aerts A."/>
            <person name="Bhalerao R.R."/>
            <person name="Bhalerao R.P."/>
            <person name="Blaudez D."/>
            <person name="Boerjan W."/>
            <person name="Brun A."/>
            <person name="Brunner A."/>
            <person name="Busov V."/>
            <person name="Campbell M."/>
            <person name="Carlson J."/>
            <person name="Chalot M."/>
            <person name="Chapman J."/>
            <person name="Chen G.L."/>
            <person name="Cooper D."/>
            <person name="Coutinho P.M."/>
            <person name="Couturier J."/>
            <person name="Covert S."/>
            <person name="Cronk Q."/>
            <person name="Cunningham R."/>
            <person name="Davis J."/>
            <person name="Degroeve S."/>
            <person name="Dejardin A."/>
            <person name="Depamphilis C."/>
            <person name="Detter J."/>
            <person name="Dirks B."/>
            <person name="Dubchak I."/>
            <person name="Duplessis S."/>
            <person name="Ehlting J."/>
            <person name="Ellis B."/>
            <person name="Gendler K."/>
            <person name="Goodstein D."/>
            <person name="Gribskov M."/>
            <person name="Grimwood J."/>
            <person name="Groover A."/>
            <person name="Gunter L."/>
            <person name="Hamberger B."/>
            <person name="Heinze B."/>
            <person name="Helariutta Y."/>
            <person name="Henrissat B."/>
            <person name="Holligan D."/>
            <person name="Holt R."/>
            <person name="Huang W."/>
            <person name="Islam-Faridi N."/>
            <person name="Jones S."/>
            <person name="Jones-Rhoades M."/>
            <person name="Jorgensen R."/>
            <person name="Joshi C."/>
            <person name="Kangasjarvi J."/>
            <person name="Karlsson J."/>
            <person name="Kelleher C."/>
            <person name="Kirkpatrick R."/>
            <person name="Kirst M."/>
            <person name="Kohler A."/>
            <person name="Kalluri U."/>
            <person name="Larimer F."/>
            <person name="Leebens-Mack J."/>
            <person name="Leple J.C."/>
            <person name="Locascio P."/>
            <person name="Lou Y."/>
            <person name="Lucas S."/>
            <person name="Martin F."/>
            <person name="Montanini B."/>
            <person name="Napoli C."/>
            <person name="Nelson D.R."/>
            <person name="Nelson C."/>
            <person name="Nieminen K."/>
            <person name="Nilsson O."/>
            <person name="Pereda V."/>
            <person name="Peter G."/>
            <person name="Philippe R."/>
            <person name="Pilate G."/>
            <person name="Poliakov A."/>
            <person name="Razumovskaya J."/>
            <person name="Richardson P."/>
            <person name="Rinaldi C."/>
            <person name="Ritland K."/>
            <person name="Rouze P."/>
            <person name="Ryaboy D."/>
            <person name="Schmutz J."/>
            <person name="Schrader J."/>
            <person name="Segerman B."/>
            <person name="Shin H."/>
            <person name="Siddiqui A."/>
            <person name="Sterky F."/>
            <person name="Terry A."/>
            <person name="Tsai C.J."/>
            <person name="Uberbacher E."/>
            <person name="Unneberg P."/>
            <person name="Vahala J."/>
            <person name="Wall K."/>
            <person name="Wessler S."/>
            <person name="Yang G."/>
            <person name="Yin T."/>
            <person name="Douglas C."/>
            <person name="Marra M."/>
            <person name="Sandberg G."/>
            <person name="Van de Peer Y."/>
            <person name="Rokhsar D."/>
        </authorList>
    </citation>
    <scope>NUCLEOTIDE SEQUENCE [LARGE SCALE GENOMIC DNA]</scope>
    <source>
        <strain evidence="3">cv. Nisqually</strain>
    </source>
</reference>
<proteinExistence type="predicted"/>
<gene>
    <name evidence="2" type="ORF">POPTR_010G136400</name>
</gene>
<evidence type="ECO:0000313" key="2">
    <source>
        <dbReference type="EMBL" id="PNT16367.1"/>
    </source>
</evidence>
<evidence type="ECO:0000256" key="1">
    <source>
        <dbReference type="SAM" id="MobiDB-lite"/>
    </source>
</evidence>
<sequence length="67" mass="7630">MFRQEWMLETSGTPEPDLQKKASEKPSSNFQSFALLVPNCPKVIQEKSGNLKHGTGKWSSMLYKKTK</sequence>
<organism evidence="2 3">
    <name type="scientific">Populus trichocarpa</name>
    <name type="common">Western balsam poplar</name>
    <name type="synonym">Populus balsamifera subsp. trichocarpa</name>
    <dbReference type="NCBI Taxonomy" id="3694"/>
    <lineage>
        <taxon>Eukaryota</taxon>
        <taxon>Viridiplantae</taxon>
        <taxon>Streptophyta</taxon>
        <taxon>Embryophyta</taxon>
        <taxon>Tracheophyta</taxon>
        <taxon>Spermatophyta</taxon>
        <taxon>Magnoliopsida</taxon>
        <taxon>eudicotyledons</taxon>
        <taxon>Gunneridae</taxon>
        <taxon>Pentapetalae</taxon>
        <taxon>rosids</taxon>
        <taxon>fabids</taxon>
        <taxon>Malpighiales</taxon>
        <taxon>Salicaceae</taxon>
        <taxon>Saliceae</taxon>
        <taxon>Populus</taxon>
    </lineage>
</organism>
<dbReference type="InParanoid" id="A0A2K1YTM7"/>